<gene>
    <name evidence="1" type="ORF">ROZALSC1DRAFT_25754</name>
</gene>
<proteinExistence type="predicted"/>
<protein>
    <submittedName>
        <fullName evidence="1">Uncharacterized protein</fullName>
    </submittedName>
</protein>
<evidence type="ECO:0000313" key="2">
    <source>
        <dbReference type="Proteomes" id="UP000281549"/>
    </source>
</evidence>
<dbReference type="EMBL" id="ML007124">
    <property type="protein sequence ID" value="RKP16025.1"/>
    <property type="molecule type" value="Genomic_DNA"/>
</dbReference>
<dbReference type="AlphaFoldDB" id="A0A4P9YAI3"/>
<dbReference type="Proteomes" id="UP000281549">
    <property type="component" value="Unassembled WGS sequence"/>
</dbReference>
<accession>A0A4P9YAI3</accession>
<sequence length="130" mass="14457">MPPKKLKLEDSQRVKKEISDDQTRISWTSELQDKLGKLQKEYREKKNDVNHTGNMIDPCLPPYRDKLNSCYQSRPGVGGAILADSAAGITIPKSEVVESEADVELMSTPKKEKKAAPEILADSFQTGLVL</sequence>
<reference evidence="2" key="1">
    <citation type="journal article" date="2018" name="Nat. Microbiol.">
        <title>Leveraging single-cell genomics to expand the fungal tree of life.</title>
        <authorList>
            <person name="Ahrendt S.R."/>
            <person name="Quandt C.A."/>
            <person name="Ciobanu D."/>
            <person name="Clum A."/>
            <person name="Salamov A."/>
            <person name="Andreopoulos B."/>
            <person name="Cheng J.F."/>
            <person name="Woyke T."/>
            <person name="Pelin A."/>
            <person name="Henrissat B."/>
            <person name="Reynolds N.K."/>
            <person name="Benny G.L."/>
            <person name="Smith M.E."/>
            <person name="James T.Y."/>
            <person name="Grigoriev I.V."/>
        </authorList>
    </citation>
    <scope>NUCLEOTIDE SEQUENCE [LARGE SCALE GENOMIC DNA]</scope>
    <source>
        <strain evidence="2">CSF55</strain>
    </source>
</reference>
<name>A0A4P9YAI3_ROZAC</name>
<organism evidence="1 2">
    <name type="scientific">Rozella allomycis (strain CSF55)</name>
    <dbReference type="NCBI Taxonomy" id="988480"/>
    <lineage>
        <taxon>Eukaryota</taxon>
        <taxon>Fungi</taxon>
        <taxon>Fungi incertae sedis</taxon>
        <taxon>Cryptomycota</taxon>
        <taxon>Cryptomycota incertae sedis</taxon>
        <taxon>Rozella</taxon>
    </lineage>
</organism>
<evidence type="ECO:0000313" key="1">
    <source>
        <dbReference type="EMBL" id="RKP16025.1"/>
    </source>
</evidence>